<proteinExistence type="predicted"/>
<evidence type="ECO:0000313" key="2">
    <source>
        <dbReference type="Proteomes" id="UP000019443"/>
    </source>
</evidence>
<dbReference type="HOGENOM" id="CLU_3256920_0_0_5"/>
<keyword evidence="2" id="KW-1185">Reference proteome</keyword>
<dbReference type="AlphaFoldDB" id="W6R872"/>
<organism evidence="1 2">
    <name type="scientific">Rhizobium favelukesii</name>
    <dbReference type="NCBI Taxonomy" id="348824"/>
    <lineage>
        <taxon>Bacteria</taxon>
        <taxon>Pseudomonadati</taxon>
        <taxon>Pseudomonadota</taxon>
        <taxon>Alphaproteobacteria</taxon>
        <taxon>Hyphomicrobiales</taxon>
        <taxon>Rhizobiaceae</taxon>
        <taxon>Rhizobium/Agrobacterium group</taxon>
        <taxon>Rhizobium</taxon>
    </lineage>
</organism>
<evidence type="ECO:0000313" key="1">
    <source>
        <dbReference type="EMBL" id="CDM57432.1"/>
    </source>
</evidence>
<dbReference type="PATRIC" id="fig|348824.6.peg.1894"/>
<accession>W6R872</accession>
<reference evidence="1" key="1">
    <citation type="submission" date="2013-11" db="EMBL/GenBank/DDBJ databases">
        <title>Draft genome sequence of the broad-host-range Rhizobium sp. LPU83 strain, a member of the low-genetic diversity Oregon-like Rhizobium sp. group.</title>
        <authorList>
            <person name="Wibberg D."/>
            <person name="Puehler A."/>
            <person name="Schlueter A."/>
        </authorList>
    </citation>
    <scope>NUCLEOTIDE SEQUENCE [LARGE SCALE GENOMIC DNA]</scope>
    <source>
        <strain evidence="1">LPU83</strain>
    </source>
</reference>
<sequence length="42" mass="4322">MSMSQTIIREARSADVAALVAIFAADELGGHGDTTAPEVFGD</sequence>
<dbReference type="Proteomes" id="UP000019443">
    <property type="component" value="Chromosome"/>
</dbReference>
<gene>
    <name evidence="1" type="ORF">LPU83_1767</name>
</gene>
<dbReference type="EMBL" id="HG916852">
    <property type="protein sequence ID" value="CDM57432.1"/>
    <property type="molecule type" value="Genomic_DNA"/>
</dbReference>
<name>W6R872_9HYPH</name>
<protein>
    <submittedName>
        <fullName evidence="1">Conserved protein</fullName>
    </submittedName>
</protein>
<dbReference type="KEGG" id="rhl:LPU83_1767"/>